<organism evidence="2 3">
    <name type="scientific">Aciditerrimonas ferrireducens</name>
    <dbReference type="NCBI Taxonomy" id="667306"/>
    <lineage>
        <taxon>Bacteria</taxon>
        <taxon>Bacillati</taxon>
        <taxon>Actinomycetota</taxon>
        <taxon>Acidimicrobiia</taxon>
        <taxon>Acidimicrobiales</taxon>
        <taxon>Acidimicrobiaceae</taxon>
        <taxon>Aciditerrimonas</taxon>
    </lineage>
</organism>
<dbReference type="InterPro" id="IPR017946">
    <property type="entry name" value="PLC-like_Pdiesterase_TIM-brl"/>
</dbReference>
<dbReference type="CDD" id="cd08561">
    <property type="entry name" value="GDPD_cytoplasmic_ScUgpQ2_like"/>
    <property type="match status" value="1"/>
</dbReference>
<dbReference type="PROSITE" id="PS51704">
    <property type="entry name" value="GP_PDE"/>
    <property type="match status" value="1"/>
</dbReference>
<evidence type="ECO:0000313" key="3">
    <source>
        <dbReference type="Proteomes" id="UP001589788"/>
    </source>
</evidence>
<gene>
    <name evidence="2" type="ORF">ACFFRE_09655</name>
</gene>
<accession>A0ABV6C6G4</accession>
<dbReference type="SUPFAM" id="SSF51695">
    <property type="entry name" value="PLC-like phosphodiesterases"/>
    <property type="match status" value="1"/>
</dbReference>
<name>A0ABV6C6G4_9ACTN</name>
<protein>
    <submittedName>
        <fullName evidence="2">Glycerophosphodiester phosphodiesterase</fullName>
    </submittedName>
</protein>
<feature type="domain" description="GP-PDE" evidence="1">
    <location>
        <begin position="16"/>
        <end position="283"/>
    </location>
</feature>
<reference evidence="2 3" key="1">
    <citation type="submission" date="2024-09" db="EMBL/GenBank/DDBJ databases">
        <authorList>
            <person name="Sun Q."/>
            <person name="Mori K."/>
        </authorList>
    </citation>
    <scope>NUCLEOTIDE SEQUENCE [LARGE SCALE GENOMIC DNA]</scope>
    <source>
        <strain evidence="2 3">JCM 15389</strain>
    </source>
</reference>
<dbReference type="PANTHER" id="PTHR46211">
    <property type="entry name" value="GLYCEROPHOSPHORYL DIESTER PHOSPHODIESTERASE"/>
    <property type="match status" value="1"/>
</dbReference>
<comment type="caution">
    <text evidence="2">The sequence shown here is derived from an EMBL/GenBank/DDBJ whole genome shotgun (WGS) entry which is preliminary data.</text>
</comment>
<dbReference type="EMBL" id="JBHLYQ010000098">
    <property type="protein sequence ID" value="MFC0082406.1"/>
    <property type="molecule type" value="Genomic_DNA"/>
</dbReference>
<sequence>MPKTQRAASPWLARRVLAYAHQGGAHEAPSSTLAAVEHALAVGATGIELDVHASADGVLVVCHDRTVDRTTNGRGRIAEMTWAELAALDNAYWFVPGEEHPRDRPADAYPLRGRAPADPTLRIARLEEVLDLLDEHPGVVLNLDIKATAPEVAPYEAALAETLRRRGYEERTIVASFWDVATERFRALAPEIATSAGTVQVASFWRAVHRGEPVGPLPYQALQVPARHGSLTVVDELLVHAAHEAHLAVHVWTVNDPLTMGSLVDLGVDGIITDRPSALVGILAAKGCAYDPTAPGARGDQRVAPPDPA</sequence>
<dbReference type="RefSeq" id="WP_377789985.1">
    <property type="nucleotide sequence ID" value="NZ_JBHLYQ010000098.1"/>
</dbReference>
<proteinExistence type="predicted"/>
<dbReference type="Gene3D" id="3.20.20.190">
    <property type="entry name" value="Phosphatidylinositol (PI) phosphodiesterase"/>
    <property type="match status" value="1"/>
</dbReference>
<dbReference type="Proteomes" id="UP001589788">
    <property type="component" value="Unassembled WGS sequence"/>
</dbReference>
<keyword evidence="3" id="KW-1185">Reference proteome</keyword>
<dbReference type="PANTHER" id="PTHR46211:SF14">
    <property type="entry name" value="GLYCEROPHOSPHODIESTER PHOSPHODIESTERASE"/>
    <property type="match status" value="1"/>
</dbReference>
<evidence type="ECO:0000259" key="1">
    <source>
        <dbReference type="PROSITE" id="PS51704"/>
    </source>
</evidence>
<dbReference type="Pfam" id="PF03009">
    <property type="entry name" value="GDPD"/>
    <property type="match status" value="1"/>
</dbReference>
<evidence type="ECO:0000313" key="2">
    <source>
        <dbReference type="EMBL" id="MFC0082406.1"/>
    </source>
</evidence>
<dbReference type="InterPro" id="IPR030395">
    <property type="entry name" value="GP_PDE_dom"/>
</dbReference>